<dbReference type="PANTHER" id="PTHR33477:SF3">
    <property type="entry name" value="P-LOOP NTPASE DOMAIN-CONTAINING PROTEIN LPA1 HOMOLOG 1"/>
    <property type="match status" value="1"/>
</dbReference>
<dbReference type="SUPFAM" id="SSF52540">
    <property type="entry name" value="P-loop containing nucleoside triphosphate hydrolases"/>
    <property type="match status" value="2"/>
</dbReference>
<gene>
    <name evidence="1" type="ORF">PGABG01_1306500</name>
</gene>
<dbReference type="Proteomes" id="UP000831156">
    <property type="component" value="Chromosome 13"/>
</dbReference>
<organism evidence="1 2">
    <name type="scientific">Plasmodium gaboni</name>
    <dbReference type="NCBI Taxonomy" id="647221"/>
    <lineage>
        <taxon>Eukaryota</taxon>
        <taxon>Sar</taxon>
        <taxon>Alveolata</taxon>
        <taxon>Apicomplexa</taxon>
        <taxon>Aconoidasida</taxon>
        <taxon>Haemosporida</taxon>
        <taxon>Plasmodiidae</taxon>
        <taxon>Plasmodium</taxon>
        <taxon>Plasmodium (Laverania)</taxon>
    </lineage>
</organism>
<accession>A0ABY1UUU5</accession>
<dbReference type="InterPro" id="IPR027417">
    <property type="entry name" value="P-loop_NTPase"/>
</dbReference>
<dbReference type="EMBL" id="LT969436">
    <property type="protein sequence ID" value="SOV17237.1"/>
    <property type="molecule type" value="Genomic_DNA"/>
</dbReference>
<evidence type="ECO:0000313" key="1">
    <source>
        <dbReference type="EMBL" id="SOV17237.1"/>
    </source>
</evidence>
<name>A0ABY1UUU5_9APIC</name>
<proteinExistence type="predicted"/>
<protein>
    <recommendedName>
        <fullName evidence="3">Uridine kinase</fullName>
    </recommendedName>
</protein>
<evidence type="ECO:0008006" key="3">
    <source>
        <dbReference type="Google" id="ProtNLM"/>
    </source>
</evidence>
<evidence type="ECO:0000313" key="2">
    <source>
        <dbReference type="Proteomes" id="UP000831156"/>
    </source>
</evidence>
<sequence length="364" mass="43360">MNKDGKNDIFVDDIIKNDIELKKEYINNVINYKDRIPLVEYKKEENVMDIYSKYHFIDNIFINVTKKDEEDKFDIRFVNNNDYNEIDNEINNEIDNEIDKVGDNDINNVVNKVKINNFLHLNEKRNVIILLSGCSGCGKSTLSCLLAMFLNIRHIISTDIIREILRKFQIKKDRYLRFSTYESWKLHANEDEMNIIQLYNNKLNKSEHINDNNNDKEEIEKILTKKCIENYLIQCDVLFPYIDEIIYENIKKNQSLIIEGVHLSTHVMKKLIKKYPNKIIYFLVYINDKETSIKRFAKRTNNNKLSNNKNEKVNKYIQNFNYISGIQSYLLQSSKDLDNTINYIENIDIYRSLQIIMKSVYAHK</sequence>
<dbReference type="Gene3D" id="3.40.50.300">
    <property type="entry name" value="P-loop containing nucleotide triphosphate hydrolases"/>
    <property type="match status" value="1"/>
</dbReference>
<keyword evidence="2" id="KW-1185">Reference proteome</keyword>
<reference evidence="1" key="1">
    <citation type="submission" date="2016-09" db="EMBL/GenBank/DDBJ databases">
        <authorList>
            <consortium name="Pathogen Informatics"/>
            <person name="Sun Q."/>
            <person name="Inoue M."/>
        </authorList>
    </citation>
    <scope>NUCLEOTIDE SEQUENCE</scope>
</reference>
<dbReference type="PANTHER" id="PTHR33477">
    <property type="entry name" value="P-LOOP NTPASE DOMAIN-CONTAINING PROTEIN LPA1 HOMOLOG 1"/>
    <property type="match status" value="1"/>
</dbReference>